<feature type="region of interest" description="Disordered" evidence="16">
    <location>
        <begin position="584"/>
        <end position="618"/>
    </location>
</feature>
<dbReference type="InterPro" id="IPR012340">
    <property type="entry name" value="NA-bd_OB-fold"/>
</dbReference>
<keyword evidence="7" id="KW-0547">Nucleotide-binding</keyword>
<dbReference type="Gene3D" id="3.40.50.10190">
    <property type="entry name" value="BRCT domain"/>
    <property type="match status" value="1"/>
</dbReference>
<dbReference type="PANTHER" id="PTHR45997">
    <property type="entry name" value="DNA LIGASE 4"/>
    <property type="match status" value="1"/>
</dbReference>
<keyword evidence="4" id="KW-0436">Ligase</keyword>
<evidence type="ECO:0000256" key="6">
    <source>
        <dbReference type="ARBA" id="ARBA00022737"/>
    </source>
</evidence>
<dbReference type="Gene3D" id="2.40.50.140">
    <property type="entry name" value="Nucleic acid-binding proteins"/>
    <property type="match status" value="1"/>
</dbReference>
<evidence type="ECO:0000256" key="9">
    <source>
        <dbReference type="ARBA" id="ARBA00022840"/>
    </source>
</evidence>
<sequence>MATLPELIKFSDFCGLLRRLKERPQQSDRKREFEKFFKQHKSDVSFQNEELLPFLRIILSSMDSDRRFDIKHKKLSQRVGKLLGVPASKLVCFDSMGAHKATEKLAAEVVGRLTKGKGDLTVAIVNERLDRMADKEMRDPDDSDFEYLFQHCGEEELIWIFNVIIRNVESYIGASSSNLLSMLDDDAKQRWTLCRSLSAVVEDISPTDSILGRNFRPMLLARLPRLTDWWQPIAAHSGKEFFVEMKYDGEHVLLHKINKDNYKYFTRNGKDFSSDYGASSQDGSISNRIHSSFLDSCVDCVLDCELVLYDKIKKKICRHNTAASDGQTYSFRFVHPDMNPNVVVAVVLFDILHYNGRSLLNVPLEERIKVLEKGVLKKQSEDAIYIAKRQIMSSRSEVEEFFAEAMKNDEEGIVVKSMTSLYIPGSRAKNNGWFKLKPNLASSLSIDLAVVAILKNQGKDNRDAYLIAAKDEKSSKMVIVGSVSVGLTDLDRRRIYEDATRAGPLTLEPHEIIRGWPIKGKGGFIHPHHMNVVEVTCTGVREGKLVDPVVRCIREKPIDEIDTIEQFEELEEVLRQCRLPDKEEAAKMEEMEERKRKKGGEGVIPSKREKKEVSEETEGSPLAGRTVCVLQGVDSKLRERAFKILDRFGAKNVANPVSGTDLVVAITRVHPRTRMVVGKNEWTVVDAKWLVRCEEAGRIEKWTDEEVIHSVPGTFEIE</sequence>
<dbReference type="Pfam" id="PF01068">
    <property type="entry name" value="DNA_ligase_A_M"/>
    <property type="match status" value="1"/>
</dbReference>
<gene>
    <name evidence="17" type="primary">WBGene00109570</name>
</gene>
<dbReference type="InterPro" id="IPR029710">
    <property type="entry name" value="LIG4"/>
</dbReference>
<evidence type="ECO:0000256" key="12">
    <source>
        <dbReference type="ARBA" id="ARBA00023204"/>
    </source>
</evidence>
<accession>A0A2A6BAL7</accession>
<dbReference type="Gene3D" id="3.30.470.30">
    <property type="entry name" value="DNA ligase/mRNA capping enzyme"/>
    <property type="match status" value="1"/>
</dbReference>
<dbReference type="Proteomes" id="UP000005239">
    <property type="component" value="Unassembled WGS sequence"/>
</dbReference>
<feature type="compositionally biased region" description="Basic and acidic residues" evidence="16">
    <location>
        <begin position="584"/>
        <end position="594"/>
    </location>
</feature>
<dbReference type="SUPFAM" id="SSF52113">
    <property type="entry name" value="BRCT domain"/>
    <property type="match status" value="1"/>
</dbReference>
<dbReference type="GO" id="GO:0006303">
    <property type="term" value="P:double-strand break repair via nonhomologous end joining"/>
    <property type="evidence" value="ECO:0000318"/>
    <property type="project" value="GO_Central"/>
</dbReference>
<evidence type="ECO:0000256" key="11">
    <source>
        <dbReference type="ARBA" id="ARBA00023172"/>
    </source>
</evidence>
<keyword evidence="18" id="KW-1185">Reference proteome</keyword>
<evidence type="ECO:0000256" key="2">
    <source>
        <dbReference type="ARBA" id="ARBA00004123"/>
    </source>
</evidence>
<dbReference type="SUPFAM" id="SSF56091">
    <property type="entry name" value="DNA ligase/mRNA capping enzyme, catalytic domain"/>
    <property type="match status" value="1"/>
</dbReference>
<dbReference type="GO" id="GO:0046872">
    <property type="term" value="F:metal ion binding"/>
    <property type="evidence" value="ECO:0007669"/>
    <property type="project" value="UniProtKB-KW"/>
</dbReference>
<evidence type="ECO:0000256" key="10">
    <source>
        <dbReference type="ARBA" id="ARBA00022842"/>
    </source>
</evidence>
<dbReference type="InterPro" id="IPR036420">
    <property type="entry name" value="BRCT_dom_sf"/>
</dbReference>
<evidence type="ECO:0000256" key="5">
    <source>
        <dbReference type="ARBA" id="ARBA00022723"/>
    </source>
</evidence>
<evidence type="ECO:0000256" key="14">
    <source>
        <dbReference type="ARBA" id="ARBA00030676"/>
    </source>
</evidence>
<dbReference type="GO" id="GO:0005958">
    <property type="term" value="C:DNA-dependent protein kinase-DNA ligase 4 complex"/>
    <property type="evidence" value="ECO:0000318"/>
    <property type="project" value="GO_Central"/>
</dbReference>
<dbReference type="GO" id="GO:0003677">
    <property type="term" value="F:DNA binding"/>
    <property type="evidence" value="ECO:0000318"/>
    <property type="project" value="GO_Central"/>
</dbReference>
<dbReference type="InterPro" id="IPR012308">
    <property type="entry name" value="DNA_ligase_ATP-dep_N"/>
</dbReference>
<evidence type="ECO:0000313" key="17">
    <source>
        <dbReference type="EnsemblMetazoa" id="PPA20016.1"/>
    </source>
</evidence>
<dbReference type="AlphaFoldDB" id="A0A2A6BAL7"/>
<dbReference type="EnsemblMetazoa" id="PPA20016.1">
    <property type="protein sequence ID" value="PPA20016.1"/>
    <property type="gene ID" value="WBGene00109570"/>
</dbReference>
<dbReference type="InterPro" id="IPR036599">
    <property type="entry name" value="DNA_ligase_N_sf"/>
</dbReference>
<dbReference type="InterPro" id="IPR012310">
    <property type="entry name" value="DNA_ligase_ATP-dep_cent"/>
</dbReference>
<dbReference type="InterPro" id="IPR044125">
    <property type="entry name" value="Adenylation_DNA_ligase_IV"/>
</dbReference>
<dbReference type="PANTHER" id="PTHR45997:SF1">
    <property type="entry name" value="DNA LIGASE 4"/>
    <property type="match status" value="1"/>
</dbReference>
<evidence type="ECO:0000256" key="7">
    <source>
        <dbReference type="ARBA" id="ARBA00022741"/>
    </source>
</evidence>
<protein>
    <recommendedName>
        <fullName evidence="15">DNA ligase IV</fullName>
    </recommendedName>
    <alternativeName>
        <fullName evidence="14">Polydeoxyribonucleotide synthase [ATP] 4</fullName>
    </alternativeName>
</protein>
<dbReference type="InterPro" id="IPR016059">
    <property type="entry name" value="DNA_ligase_ATP-dep_CS"/>
</dbReference>
<dbReference type="Gene3D" id="1.10.3260.10">
    <property type="entry name" value="DNA ligase, ATP-dependent, N-terminal domain"/>
    <property type="match status" value="1"/>
</dbReference>
<comment type="subcellular location">
    <subcellularLocation>
        <location evidence="2">Nucleus</location>
    </subcellularLocation>
</comment>
<comment type="similarity">
    <text evidence="3">Belongs to the ATP-dependent DNA ligase family.</text>
</comment>
<dbReference type="GO" id="GO:0006297">
    <property type="term" value="P:nucleotide-excision repair, DNA gap filling"/>
    <property type="evidence" value="ECO:0000318"/>
    <property type="project" value="GO_Central"/>
</dbReference>
<dbReference type="InterPro" id="IPR001357">
    <property type="entry name" value="BRCT_dom"/>
</dbReference>
<reference evidence="18" key="1">
    <citation type="journal article" date="2008" name="Nat. Genet.">
        <title>The Pristionchus pacificus genome provides a unique perspective on nematode lifestyle and parasitism.</title>
        <authorList>
            <person name="Dieterich C."/>
            <person name="Clifton S.W."/>
            <person name="Schuster L.N."/>
            <person name="Chinwalla A."/>
            <person name="Delehaunty K."/>
            <person name="Dinkelacker I."/>
            <person name="Fulton L."/>
            <person name="Fulton R."/>
            <person name="Godfrey J."/>
            <person name="Minx P."/>
            <person name="Mitreva M."/>
            <person name="Roeseler W."/>
            <person name="Tian H."/>
            <person name="Witte H."/>
            <person name="Yang S.P."/>
            <person name="Wilson R.K."/>
            <person name="Sommer R.J."/>
        </authorList>
    </citation>
    <scope>NUCLEOTIDE SEQUENCE [LARGE SCALE GENOMIC DNA]</scope>
    <source>
        <strain evidence="18">PS312</strain>
    </source>
</reference>
<evidence type="ECO:0000256" key="16">
    <source>
        <dbReference type="SAM" id="MobiDB-lite"/>
    </source>
</evidence>
<dbReference type="GO" id="GO:0032807">
    <property type="term" value="C:DNA ligase IV complex"/>
    <property type="evidence" value="ECO:0000318"/>
    <property type="project" value="GO_Central"/>
</dbReference>
<evidence type="ECO:0000256" key="1">
    <source>
        <dbReference type="ARBA" id="ARBA00001946"/>
    </source>
</evidence>
<reference evidence="17" key="2">
    <citation type="submission" date="2022-06" db="UniProtKB">
        <authorList>
            <consortium name="EnsemblMetazoa"/>
        </authorList>
    </citation>
    <scope>IDENTIFICATION</scope>
    <source>
        <strain evidence="17">PS312</strain>
    </source>
</reference>
<proteinExistence type="inferred from homology"/>
<dbReference type="GO" id="GO:0003910">
    <property type="term" value="F:DNA ligase (ATP) activity"/>
    <property type="evidence" value="ECO:0000318"/>
    <property type="project" value="GO_Central"/>
</dbReference>
<comment type="cofactor">
    <cofactor evidence="1">
        <name>Mg(2+)</name>
        <dbReference type="ChEBI" id="CHEBI:18420"/>
    </cofactor>
</comment>
<keyword evidence="5" id="KW-0479">Metal-binding</keyword>
<dbReference type="SUPFAM" id="SSF50249">
    <property type="entry name" value="Nucleic acid-binding proteins"/>
    <property type="match status" value="1"/>
</dbReference>
<dbReference type="PROSITE" id="PS50172">
    <property type="entry name" value="BRCT"/>
    <property type="match status" value="1"/>
</dbReference>
<dbReference type="PROSITE" id="PS50160">
    <property type="entry name" value="DNA_LIGASE_A3"/>
    <property type="match status" value="1"/>
</dbReference>
<evidence type="ECO:0000256" key="15">
    <source>
        <dbReference type="ARBA" id="ARBA00031942"/>
    </source>
</evidence>
<keyword evidence="13" id="KW-0539">Nucleus</keyword>
<keyword evidence="6" id="KW-0677">Repeat</keyword>
<evidence type="ECO:0000256" key="13">
    <source>
        <dbReference type="ARBA" id="ARBA00023242"/>
    </source>
</evidence>
<evidence type="ECO:0000256" key="3">
    <source>
        <dbReference type="ARBA" id="ARBA00007572"/>
    </source>
</evidence>
<accession>A0A8R1UCN7</accession>
<keyword evidence="11" id="KW-0233">DNA recombination</keyword>
<keyword evidence="10" id="KW-0460">Magnesium</keyword>
<dbReference type="Pfam" id="PF04675">
    <property type="entry name" value="DNA_ligase_A_N"/>
    <property type="match status" value="1"/>
</dbReference>
<name>A0A2A6BAL7_PRIPA</name>
<keyword evidence="8" id="KW-0227">DNA damage</keyword>
<keyword evidence="9" id="KW-0067">ATP-binding</keyword>
<evidence type="ECO:0000256" key="4">
    <source>
        <dbReference type="ARBA" id="ARBA00022598"/>
    </source>
</evidence>
<evidence type="ECO:0000256" key="8">
    <source>
        <dbReference type="ARBA" id="ARBA00022763"/>
    </source>
</evidence>
<dbReference type="GO" id="GO:0005524">
    <property type="term" value="F:ATP binding"/>
    <property type="evidence" value="ECO:0000318"/>
    <property type="project" value="GO_Central"/>
</dbReference>
<evidence type="ECO:0000313" key="18">
    <source>
        <dbReference type="Proteomes" id="UP000005239"/>
    </source>
</evidence>
<dbReference type="OrthoDB" id="206088at2759"/>
<dbReference type="PROSITE" id="PS00333">
    <property type="entry name" value="DNA_LIGASE_A2"/>
    <property type="match status" value="1"/>
</dbReference>
<keyword evidence="12" id="KW-0234">DNA repair</keyword>
<dbReference type="GO" id="GO:0006310">
    <property type="term" value="P:DNA recombination"/>
    <property type="evidence" value="ECO:0007669"/>
    <property type="project" value="UniProtKB-KW"/>
</dbReference>
<dbReference type="CDD" id="cd07903">
    <property type="entry name" value="Adenylation_DNA_ligase_IV"/>
    <property type="match status" value="1"/>
</dbReference>
<organism evidence="17 18">
    <name type="scientific">Pristionchus pacificus</name>
    <name type="common">Parasitic nematode worm</name>
    <dbReference type="NCBI Taxonomy" id="54126"/>
    <lineage>
        <taxon>Eukaryota</taxon>
        <taxon>Metazoa</taxon>
        <taxon>Ecdysozoa</taxon>
        <taxon>Nematoda</taxon>
        <taxon>Chromadorea</taxon>
        <taxon>Rhabditida</taxon>
        <taxon>Rhabditina</taxon>
        <taxon>Diplogasteromorpha</taxon>
        <taxon>Diplogasteroidea</taxon>
        <taxon>Neodiplogasteridae</taxon>
        <taxon>Pristionchus</taxon>
    </lineage>
</organism>